<dbReference type="GO" id="GO:0005506">
    <property type="term" value="F:iron ion binding"/>
    <property type="evidence" value="ECO:0007669"/>
    <property type="project" value="UniProtKB-UniRule"/>
</dbReference>
<evidence type="ECO:0000259" key="5">
    <source>
        <dbReference type="PROSITE" id="PS51184"/>
    </source>
</evidence>
<accession>A0A9W7L7R1</accession>
<dbReference type="EC" id="1.14.11.-" evidence="3"/>
<keyword evidence="1 3" id="KW-0479">Metal-binding</keyword>
<dbReference type="GO" id="GO:0032453">
    <property type="term" value="F:histone H3K4 demethylase activity"/>
    <property type="evidence" value="ECO:0007669"/>
    <property type="project" value="TreeGrafter"/>
</dbReference>
<name>A0A9W7L7R1_9STRA</name>
<reference evidence="7" key="1">
    <citation type="journal article" date="2023" name="Commun. Biol.">
        <title>Genome analysis of Parmales, the sister group of diatoms, reveals the evolutionary specialization of diatoms from phago-mixotrophs to photoautotrophs.</title>
        <authorList>
            <person name="Ban H."/>
            <person name="Sato S."/>
            <person name="Yoshikawa S."/>
            <person name="Yamada K."/>
            <person name="Nakamura Y."/>
            <person name="Ichinomiya M."/>
            <person name="Sato N."/>
            <person name="Blanc-Mathieu R."/>
            <person name="Endo H."/>
            <person name="Kuwata A."/>
            <person name="Ogata H."/>
        </authorList>
    </citation>
    <scope>NUCLEOTIDE SEQUENCE [LARGE SCALE GENOMIC DNA]</scope>
</reference>
<feature type="signal peptide" evidence="4">
    <location>
        <begin position="1"/>
        <end position="16"/>
    </location>
</feature>
<proteinExistence type="inferred from homology"/>
<protein>
    <recommendedName>
        <fullName evidence="3">Bifunctional lysine-specific demethylase and histidyl-hydroxylase</fullName>
        <ecNumber evidence="3">1.14.11.-</ecNumber>
    </recommendedName>
</protein>
<keyword evidence="3" id="KW-0223">Dioxygenase</keyword>
<evidence type="ECO:0000256" key="3">
    <source>
        <dbReference type="RuleBase" id="RU366061"/>
    </source>
</evidence>
<dbReference type="GO" id="GO:0051864">
    <property type="term" value="F:histone H3K36 demethylase activity"/>
    <property type="evidence" value="ECO:0007669"/>
    <property type="project" value="TreeGrafter"/>
</dbReference>
<keyword evidence="3" id="KW-0539">Nucleus</keyword>
<dbReference type="PROSITE" id="PS51184">
    <property type="entry name" value="JMJC"/>
    <property type="match status" value="1"/>
</dbReference>
<evidence type="ECO:0000256" key="1">
    <source>
        <dbReference type="ARBA" id="ARBA00022723"/>
    </source>
</evidence>
<dbReference type="PANTHER" id="PTHR13096">
    <property type="entry name" value="MINA53 MYC INDUCED NUCLEAR ANTIGEN"/>
    <property type="match status" value="1"/>
</dbReference>
<keyword evidence="2 3" id="KW-0408">Iron</keyword>
<evidence type="ECO:0000256" key="4">
    <source>
        <dbReference type="SAM" id="SignalP"/>
    </source>
</evidence>
<keyword evidence="3" id="KW-0804">Transcription</keyword>
<comment type="subcellular location">
    <subcellularLocation>
        <location evidence="3">Nucleus</location>
    </subcellularLocation>
</comment>
<feature type="domain" description="JmjC" evidence="5">
    <location>
        <begin position="168"/>
        <end position="328"/>
    </location>
</feature>
<evidence type="ECO:0000313" key="7">
    <source>
        <dbReference type="Proteomes" id="UP001165065"/>
    </source>
</evidence>
<evidence type="ECO:0000256" key="2">
    <source>
        <dbReference type="ARBA" id="ARBA00023004"/>
    </source>
</evidence>
<sequence length="606" mass="66196">MLRLFLAANFLPLAFSFIPAPVFQPRQPRSLHVAQSERIADVGLSTPLDLEHLEESKAWSEEFFENDAFAKTHQIFSAVGEYIEGSTVDGVRVLKPLYSKGASDLQFTARDLEAAVRSDFLDAGQGTADKNKGWKMRPVGKIRGKSFDDAKLSFDEVKTSLEKGTVIFNSAGAHISEIVAPATLAAQDGIGGGAAGVCCNLYVTRSGAATSAPPHTDKQDVVVIQTQGKKHWRVYSPPDPCHKPYVEAFARGKGDDDFPLHKLSEQGGELLLDVVLEKGDVLYVPARFPHTTDTVEAEEGGGWSIHMTFGLDNHVWDLDYGTIRRMGLLRAGAADALEDPSGSKDKRHLKPVFVGKINQVERDVHEGLVSSPPRRWLSVYPEMEVGDAERAAEVATLNREIAETVLKLCERIDGNEAGLGLDHWVSVVERFREAGQDVLSTHRDMYLAAIEEGRKRKQEGDGPMTQDKIDRLSLFRVPPYFEKLENAKGGLREWAMQGMGNGGEVKEGEGSGVPNDWATSWELKVGDSVEADLGGCMFPAAVIKVNSEGTYDVQFFDGEVEKGVAREAIILKVKPTVGGVGNEEGGIDTAGLTKKEIKRLKKQGLL</sequence>
<evidence type="ECO:0000313" key="6">
    <source>
        <dbReference type="EMBL" id="GMI38979.1"/>
    </source>
</evidence>
<comment type="cofactor">
    <cofactor evidence="3">
        <name>Fe(2+)</name>
        <dbReference type="ChEBI" id="CHEBI:29033"/>
    </cofactor>
    <text evidence="3">Binds 1 Fe(2+) ion per subunit.</text>
</comment>
<dbReference type="Gene3D" id="2.30.30.140">
    <property type="match status" value="1"/>
</dbReference>
<dbReference type="EMBL" id="BRYA01000095">
    <property type="protein sequence ID" value="GMI38979.1"/>
    <property type="molecule type" value="Genomic_DNA"/>
</dbReference>
<keyword evidence="4" id="KW-0732">Signal</keyword>
<feature type="chain" id="PRO_5040861809" description="Bifunctional lysine-specific demethylase and histidyl-hydroxylase" evidence="4">
    <location>
        <begin position="17"/>
        <end position="606"/>
    </location>
</feature>
<dbReference type="Proteomes" id="UP001165065">
    <property type="component" value="Unassembled WGS sequence"/>
</dbReference>
<organism evidence="6 7">
    <name type="scientific">Triparma columacea</name>
    <dbReference type="NCBI Taxonomy" id="722753"/>
    <lineage>
        <taxon>Eukaryota</taxon>
        <taxon>Sar</taxon>
        <taxon>Stramenopiles</taxon>
        <taxon>Ochrophyta</taxon>
        <taxon>Bolidophyceae</taxon>
        <taxon>Parmales</taxon>
        <taxon>Triparmaceae</taxon>
        <taxon>Triparma</taxon>
    </lineage>
</organism>
<dbReference type="Pfam" id="PF08007">
    <property type="entry name" value="JmjC_2"/>
    <property type="match status" value="1"/>
</dbReference>
<dbReference type="AlphaFoldDB" id="A0A9W7L7R1"/>
<keyword evidence="3" id="KW-0560">Oxidoreductase</keyword>
<dbReference type="PANTHER" id="PTHR13096:SF8">
    <property type="entry name" value="RIBOSOMAL OXYGENASE 1"/>
    <property type="match status" value="1"/>
</dbReference>
<dbReference type="InterPro" id="IPR039994">
    <property type="entry name" value="NO66-like"/>
</dbReference>
<dbReference type="GO" id="GO:0005730">
    <property type="term" value="C:nucleolus"/>
    <property type="evidence" value="ECO:0007669"/>
    <property type="project" value="TreeGrafter"/>
</dbReference>
<keyword evidence="3" id="KW-0805">Transcription regulation</keyword>
<dbReference type="SUPFAM" id="SSF51197">
    <property type="entry name" value="Clavaminate synthase-like"/>
    <property type="match status" value="1"/>
</dbReference>
<dbReference type="InterPro" id="IPR003347">
    <property type="entry name" value="JmjC_dom"/>
</dbReference>
<comment type="similarity">
    <text evidence="3">Belongs to the ROX family.</text>
</comment>
<dbReference type="Gene3D" id="2.60.120.650">
    <property type="entry name" value="Cupin"/>
    <property type="match status" value="1"/>
</dbReference>
<gene>
    <name evidence="6" type="ORF">TrCOL_g5800</name>
</gene>
<dbReference type="OrthoDB" id="425950at2759"/>
<keyword evidence="7" id="KW-1185">Reference proteome</keyword>
<comment type="caution">
    <text evidence="6">The sequence shown here is derived from an EMBL/GenBank/DDBJ whole genome shotgun (WGS) entry which is preliminary data.</text>
</comment>
<comment type="function">
    <text evidence="3">Oxygenase that can act as both a histone lysine demethylase and a ribosomal histidine hydroxylase.</text>
</comment>